<dbReference type="GO" id="GO:0005655">
    <property type="term" value="C:nucleolar ribonuclease P complex"/>
    <property type="evidence" value="ECO:0007669"/>
    <property type="project" value="TreeGrafter"/>
</dbReference>
<reference evidence="2 3" key="1">
    <citation type="submission" date="2016-03" db="EMBL/GenBank/DDBJ databases">
        <title>Comparative genomics of Pseudogymnoascus destructans, the fungus causing white-nose syndrome of bats.</title>
        <authorList>
            <person name="Palmer J.M."/>
            <person name="Drees K.P."/>
            <person name="Foster J.T."/>
            <person name="Lindner D.L."/>
        </authorList>
    </citation>
    <scope>NUCLEOTIDE SEQUENCE [LARGE SCALE GENOMIC DNA]</scope>
    <source>
        <strain evidence="2 3">UAMH 10579</strain>
    </source>
</reference>
<dbReference type="Proteomes" id="UP000091956">
    <property type="component" value="Unassembled WGS sequence"/>
</dbReference>
<dbReference type="PANTHER" id="PTHR28272:SF1">
    <property type="entry name" value="RIBONUCLEASES P_MRP PROTEIN SUBUNIT POP3"/>
    <property type="match status" value="1"/>
</dbReference>
<sequence>MPPKAKTMFELDSPYSDVALPQLSPADQDTILNLLTSFLSPIGHYHTTHITPSKGKRSKKAKRRELKGGAAKPAQDEASVPPPELISHILVGLNSITRHLESQSRKACPPSLGVPIPSYDGPANSQRHLAVVVTTWPSVPTILTSHLHKLVQTSSLLHHNLPPTRFVTLPRSSEKRLCSALGVPRAGFIGIFDGAPSATAVIDFCVANVPELEVDGWLKVDKSAFMPLKINTIEAADSVVQNKV</sequence>
<name>A0A1B8GUL0_9PEZI</name>
<feature type="region of interest" description="Disordered" evidence="1">
    <location>
        <begin position="46"/>
        <end position="81"/>
    </location>
</feature>
<keyword evidence="3" id="KW-1185">Reference proteome</keyword>
<proteinExistence type="predicted"/>
<dbReference type="GO" id="GO:0008033">
    <property type="term" value="P:tRNA processing"/>
    <property type="evidence" value="ECO:0007669"/>
    <property type="project" value="InterPro"/>
</dbReference>
<protein>
    <submittedName>
        <fullName evidence="2">Uncharacterized protein</fullName>
    </submittedName>
</protein>
<dbReference type="GeneID" id="28836377"/>
<dbReference type="InterPro" id="IPR013241">
    <property type="entry name" value="RNase_P_Pop3"/>
</dbReference>
<accession>A0A1B8GUL0</accession>
<evidence type="ECO:0000313" key="2">
    <source>
        <dbReference type="EMBL" id="OBT99519.1"/>
    </source>
</evidence>
<dbReference type="GO" id="GO:0034965">
    <property type="term" value="P:intronic box C/D snoRNA processing"/>
    <property type="evidence" value="ECO:0007669"/>
    <property type="project" value="TreeGrafter"/>
</dbReference>
<organism evidence="2 3">
    <name type="scientific">Pseudogymnoascus verrucosus</name>
    <dbReference type="NCBI Taxonomy" id="342668"/>
    <lineage>
        <taxon>Eukaryota</taxon>
        <taxon>Fungi</taxon>
        <taxon>Dikarya</taxon>
        <taxon>Ascomycota</taxon>
        <taxon>Pezizomycotina</taxon>
        <taxon>Leotiomycetes</taxon>
        <taxon>Thelebolales</taxon>
        <taxon>Thelebolaceae</taxon>
        <taxon>Pseudogymnoascus</taxon>
    </lineage>
</organism>
<gene>
    <name evidence="2" type="ORF">VE01_02991</name>
</gene>
<dbReference type="GO" id="GO:0000171">
    <property type="term" value="F:ribonuclease MRP activity"/>
    <property type="evidence" value="ECO:0007669"/>
    <property type="project" value="TreeGrafter"/>
</dbReference>
<dbReference type="STRING" id="342668.A0A1B8GUL0"/>
<dbReference type="AlphaFoldDB" id="A0A1B8GUL0"/>
<dbReference type="GO" id="GO:0000172">
    <property type="term" value="C:ribonuclease MRP complex"/>
    <property type="evidence" value="ECO:0007669"/>
    <property type="project" value="TreeGrafter"/>
</dbReference>
<dbReference type="EMBL" id="KV460212">
    <property type="protein sequence ID" value="OBT99519.1"/>
    <property type="molecule type" value="Genomic_DNA"/>
</dbReference>
<dbReference type="PANTHER" id="PTHR28272">
    <property type="entry name" value="RIBONUCLEASES P/MRP PROTEIN SUBUNIT POP3"/>
    <property type="match status" value="1"/>
</dbReference>
<dbReference type="GO" id="GO:0005829">
    <property type="term" value="C:cytosol"/>
    <property type="evidence" value="ECO:0007669"/>
    <property type="project" value="TreeGrafter"/>
</dbReference>
<evidence type="ECO:0000256" key="1">
    <source>
        <dbReference type="SAM" id="MobiDB-lite"/>
    </source>
</evidence>
<feature type="compositionally biased region" description="Basic residues" evidence="1">
    <location>
        <begin position="54"/>
        <end position="65"/>
    </location>
</feature>
<dbReference type="GO" id="GO:0006364">
    <property type="term" value="P:rRNA processing"/>
    <property type="evidence" value="ECO:0007669"/>
    <property type="project" value="InterPro"/>
</dbReference>
<dbReference type="RefSeq" id="XP_018133252.1">
    <property type="nucleotide sequence ID" value="XM_018272490.2"/>
</dbReference>
<dbReference type="GO" id="GO:0004526">
    <property type="term" value="F:ribonuclease P activity"/>
    <property type="evidence" value="ECO:0007669"/>
    <property type="project" value="TreeGrafter"/>
</dbReference>
<evidence type="ECO:0000313" key="3">
    <source>
        <dbReference type="Proteomes" id="UP000091956"/>
    </source>
</evidence>
<dbReference type="OrthoDB" id="20109at2759"/>
<reference evidence="3" key="2">
    <citation type="journal article" date="2018" name="Nat. Commun.">
        <title>Extreme sensitivity to ultraviolet light in the fungal pathogen causing white-nose syndrome of bats.</title>
        <authorList>
            <person name="Palmer J.M."/>
            <person name="Drees K.P."/>
            <person name="Foster J.T."/>
            <person name="Lindner D.L."/>
        </authorList>
    </citation>
    <scope>NUCLEOTIDE SEQUENCE [LARGE SCALE GENOMIC DNA]</scope>
    <source>
        <strain evidence="3">UAMH 10579</strain>
    </source>
</reference>